<evidence type="ECO:0000256" key="1">
    <source>
        <dbReference type="SAM" id="Phobius"/>
    </source>
</evidence>
<evidence type="ECO:0000313" key="2">
    <source>
        <dbReference type="EMBL" id="TBU62617.1"/>
    </source>
</evidence>
<feature type="transmembrane region" description="Helical" evidence="1">
    <location>
        <begin position="147"/>
        <end position="172"/>
    </location>
</feature>
<keyword evidence="1" id="KW-1133">Transmembrane helix</keyword>
<evidence type="ECO:0000313" key="3">
    <source>
        <dbReference type="Proteomes" id="UP000292082"/>
    </source>
</evidence>
<dbReference type="Proteomes" id="UP000292082">
    <property type="component" value="Unassembled WGS sequence"/>
</dbReference>
<keyword evidence="1" id="KW-0472">Membrane</keyword>
<dbReference type="EMBL" id="ML145093">
    <property type="protein sequence ID" value="TBU62617.1"/>
    <property type="molecule type" value="Genomic_DNA"/>
</dbReference>
<feature type="transmembrane region" description="Helical" evidence="1">
    <location>
        <begin position="76"/>
        <end position="108"/>
    </location>
</feature>
<keyword evidence="1" id="KW-0812">Transmembrane</keyword>
<name>A0A4Q9Q5F2_9APHY</name>
<sequence>MFLVLSALLAGASAAQLTMLYPSLFPSTDPSLVLMAGISQQLESYAINSAFVNSTQPPISLAQATGAATPAFDASYYIGLLAACCAFIAFISSLAVLWLCITSYLLWVSMGDQRSQQRWYTRSRPYHSIAWPYMEVFRTFFNVTIPLAALISVSSLAISLHLFMIGLAVQFFQQTASFIIIVLCIFLSATPFTWMVYRVIVVNIHTVLMRELHYNENHLGFQIGHLLTDATRVRYRHWAATESFRDAVKAAILLAAFFSANGEGILRTSGRVFFRELPAWLMIKLCRQAWLRCRKDLLDYHGPSISTKLPLALHYLDLEILETIEVFRLEVQSPEPATHHPSSAPSNFFPLLVLLGGYVPYIGTPSMFSAMFSLKSYKSEVHDTEPAIRAKQVTSLLRRTLQIGPVWPHTQQIDPLFFPLMATYATRGEPYGRLALAILQLSLELPQLEQYGFPSGSVEVMKALNAVAFDQCVQEASSTDGLKTFFVCCRLALNVLSASRKCPDVLGDLLDQAESMYKSLEFTLVAPLWRQRQWARDPAALQECGKILVVLKNKSKPPGSPTASLITPSLLDAFRGLCTAMAEDGLMNSTPYLDWHAFVMDIVGELEDISATRQAASLSTSHSSTLATLVAST</sequence>
<dbReference type="AlphaFoldDB" id="A0A4Q9Q5F2"/>
<protein>
    <submittedName>
        <fullName evidence="2">Uncharacterized protein</fullName>
    </submittedName>
</protein>
<accession>A0A4Q9Q5F2</accession>
<proteinExistence type="predicted"/>
<feature type="transmembrane region" description="Helical" evidence="1">
    <location>
        <begin position="178"/>
        <end position="200"/>
    </location>
</feature>
<organism evidence="2 3">
    <name type="scientific">Dichomitus squalens</name>
    <dbReference type="NCBI Taxonomy" id="114155"/>
    <lineage>
        <taxon>Eukaryota</taxon>
        <taxon>Fungi</taxon>
        <taxon>Dikarya</taxon>
        <taxon>Basidiomycota</taxon>
        <taxon>Agaricomycotina</taxon>
        <taxon>Agaricomycetes</taxon>
        <taxon>Polyporales</taxon>
        <taxon>Polyporaceae</taxon>
        <taxon>Dichomitus</taxon>
    </lineage>
</organism>
<keyword evidence="3" id="KW-1185">Reference proteome</keyword>
<gene>
    <name evidence="2" type="ORF">BD310DRAFT_945871</name>
</gene>
<reference evidence="2 3" key="1">
    <citation type="submission" date="2019-01" db="EMBL/GenBank/DDBJ databases">
        <title>Draft genome sequences of three monokaryotic isolates of the white-rot basidiomycete fungus Dichomitus squalens.</title>
        <authorList>
            <consortium name="DOE Joint Genome Institute"/>
            <person name="Lopez S.C."/>
            <person name="Andreopoulos B."/>
            <person name="Pangilinan J."/>
            <person name="Lipzen A."/>
            <person name="Riley R."/>
            <person name="Ahrendt S."/>
            <person name="Ng V."/>
            <person name="Barry K."/>
            <person name="Daum C."/>
            <person name="Grigoriev I.V."/>
            <person name="Hilden K.S."/>
            <person name="Makela M.R."/>
            <person name="de Vries R.P."/>
        </authorList>
    </citation>
    <scope>NUCLEOTIDE SEQUENCE [LARGE SCALE GENOMIC DNA]</scope>
    <source>
        <strain evidence="2 3">CBS 464.89</strain>
    </source>
</reference>